<evidence type="ECO:0000256" key="6">
    <source>
        <dbReference type="ARBA" id="ARBA00023329"/>
    </source>
</evidence>
<dbReference type="InterPro" id="IPR048806">
    <property type="entry name" value="ZPBP1/2_N"/>
</dbReference>
<keyword evidence="6" id="KW-0968">Cytoplasmic vesicle</keyword>
<dbReference type="AlphaFoldDB" id="A0A8B9P509"/>
<evidence type="ECO:0000313" key="9">
    <source>
        <dbReference type="Ensembl" id="ENSAOWP00000006222.1"/>
    </source>
</evidence>
<feature type="domain" description="Zona-pellucida-binding protein 1/2 N-terminal" evidence="7">
    <location>
        <begin position="43"/>
        <end position="140"/>
    </location>
</feature>
<dbReference type="GO" id="GO:0007339">
    <property type="term" value="P:binding of sperm to zona pellucida"/>
    <property type="evidence" value="ECO:0007669"/>
    <property type="project" value="InterPro"/>
</dbReference>
<dbReference type="Proteomes" id="UP000694424">
    <property type="component" value="Unplaced"/>
</dbReference>
<evidence type="ECO:0000259" key="8">
    <source>
        <dbReference type="Pfam" id="PF20626"/>
    </source>
</evidence>
<keyword evidence="10" id="KW-1185">Reference proteome</keyword>
<sequence>MLKKKKTFRINKPSSLLFWTILYFLNFIQDKHVRSFTLFSCVAVNVYVKIFTNSPFLVCMDLALSQEEVIDPNYLWIGPDGKKLEGQIYVNLTETGKLMVIGFKESMSGAYTCTLSHKIIETDTWDEREMFEAYKFMVYVNPFAPGWEEVCNQLPYDCEDATNTRVQEARDRIEDFFNKQAYVLKHDFQTLPTIHYVDHSFEVTRIDSCRPGFGKNDITHNDCASCCVVCDPGTYSPNNEVTCRTCVSTQIKQYGAKSC</sequence>
<organism evidence="9 10">
    <name type="scientific">Apteryx owenii</name>
    <name type="common">Little spotted kiwi</name>
    <dbReference type="NCBI Taxonomy" id="8824"/>
    <lineage>
        <taxon>Eukaryota</taxon>
        <taxon>Metazoa</taxon>
        <taxon>Chordata</taxon>
        <taxon>Craniata</taxon>
        <taxon>Vertebrata</taxon>
        <taxon>Euteleostomi</taxon>
        <taxon>Archelosauria</taxon>
        <taxon>Archosauria</taxon>
        <taxon>Dinosauria</taxon>
        <taxon>Saurischia</taxon>
        <taxon>Theropoda</taxon>
        <taxon>Coelurosauria</taxon>
        <taxon>Aves</taxon>
        <taxon>Palaeognathae</taxon>
        <taxon>Apterygiformes</taxon>
        <taxon>Apterygidae</taxon>
        <taxon>Apteryx</taxon>
    </lineage>
</organism>
<keyword evidence="4" id="KW-0964">Secreted</keyword>
<reference evidence="9" key="2">
    <citation type="submission" date="2025-09" db="UniProtKB">
        <authorList>
            <consortium name="Ensembl"/>
        </authorList>
    </citation>
    <scope>IDENTIFICATION</scope>
</reference>
<dbReference type="GO" id="GO:0001669">
    <property type="term" value="C:acrosomal vesicle"/>
    <property type="evidence" value="ECO:0007669"/>
    <property type="project" value="UniProtKB-SubCell"/>
</dbReference>
<evidence type="ECO:0000256" key="4">
    <source>
        <dbReference type="ARBA" id="ARBA00022525"/>
    </source>
</evidence>
<reference evidence="9" key="1">
    <citation type="submission" date="2025-08" db="UniProtKB">
        <authorList>
            <consortium name="Ensembl"/>
        </authorList>
    </citation>
    <scope>IDENTIFICATION</scope>
</reference>
<dbReference type="PANTHER" id="PTHR15443">
    <property type="entry name" value="ZONA PELLUCIDA BINDING PROTEIN SP38"/>
    <property type="match status" value="1"/>
</dbReference>
<dbReference type="Pfam" id="PF20626">
    <property type="entry name" value="EGF_Sp38_C"/>
    <property type="match status" value="1"/>
</dbReference>
<comment type="similarity">
    <text evidence="3">Belongs to the zona pellucida-binding protein Sp38 family.</text>
</comment>
<dbReference type="InterPro" id="IPR010857">
    <property type="entry name" value="Sp38-bd"/>
</dbReference>
<protein>
    <submittedName>
        <fullName evidence="9">Zona pellucida binding protein 2</fullName>
    </submittedName>
</protein>
<evidence type="ECO:0000256" key="1">
    <source>
        <dbReference type="ARBA" id="ARBA00004218"/>
    </source>
</evidence>
<dbReference type="InterPro" id="IPR048805">
    <property type="entry name" value="ZPBP1/2_C"/>
</dbReference>
<name>A0A8B9P509_APTOW</name>
<dbReference type="GO" id="GO:0001675">
    <property type="term" value="P:acrosome assembly"/>
    <property type="evidence" value="ECO:0007669"/>
    <property type="project" value="TreeGrafter"/>
</dbReference>
<evidence type="ECO:0000313" key="10">
    <source>
        <dbReference type="Proteomes" id="UP000694424"/>
    </source>
</evidence>
<dbReference type="Ensembl" id="ENSAOWT00000007050.1">
    <property type="protein sequence ID" value="ENSAOWP00000006222.1"/>
    <property type="gene ID" value="ENSAOWG00000004212.1"/>
</dbReference>
<feature type="domain" description="Zona-pellucida-binding protein 1/2 C-terminal" evidence="8">
    <location>
        <begin position="209"/>
        <end position="259"/>
    </location>
</feature>
<accession>A0A8B9P509</accession>
<evidence type="ECO:0000256" key="3">
    <source>
        <dbReference type="ARBA" id="ARBA00007196"/>
    </source>
</evidence>
<evidence type="ECO:0000256" key="5">
    <source>
        <dbReference type="ARBA" id="ARBA00023180"/>
    </source>
</evidence>
<evidence type="ECO:0000256" key="2">
    <source>
        <dbReference type="ARBA" id="ARBA00004613"/>
    </source>
</evidence>
<dbReference type="Pfam" id="PF07354">
    <property type="entry name" value="Sp38"/>
    <property type="match status" value="1"/>
</dbReference>
<evidence type="ECO:0000259" key="7">
    <source>
        <dbReference type="Pfam" id="PF07354"/>
    </source>
</evidence>
<dbReference type="GO" id="GO:0002199">
    <property type="term" value="C:zona pellucida receptor complex"/>
    <property type="evidence" value="ECO:0007669"/>
    <property type="project" value="TreeGrafter"/>
</dbReference>
<proteinExistence type="inferred from homology"/>
<comment type="subcellular location">
    <subcellularLocation>
        <location evidence="1">Cytoplasmic vesicle</location>
        <location evidence="1">Secretory vesicle</location>
        <location evidence="1">Acrosome</location>
    </subcellularLocation>
    <subcellularLocation>
        <location evidence="2">Secreted</location>
    </subcellularLocation>
</comment>
<dbReference type="PANTHER" id="PTHR15443:SF4">
    <property type="entry name" value="ZONA PELLUCIDA-BINDING PROTEIN 2"/>
    <property type="match status" value="1"/>
</dbReference>
<dbReference type="GO" id="GO:0005576">
    <property type="term" value="C:extracellular region"/>
    <property type="evidence" value="ECO:0007669"/>
    <property type="project" value="UniProtKB-SubCell"/>
</dbReference>
<keyword evidence="5" id="KW-0325">Glycoprotein</keyword>